<dbReference type="PANTHER" id="PTHR10656">
    <property type="entry name" value="CELL FATE DETERMINING PROTEIN MAB21-RELATED"/>
    <property type="match status" value="1"/>
</dbReference>
<proteinExistence type="inferred from homology"/>
<evidence type="ECO:0000256" key="4">
    <source>
        <dbReference type="ARBA" id="ARBA00022695"/>
    </source>
</evidence>
<dbReference type="InterPro" id="IPR046906">
    <property type="entry name" value="Mab-21_HhH/H2TH-like"/>
</dbReference>
<dbReference type="GO" id="GO:0016779">
    <property type="term" value="F:nucleotidyltransferase activity"/>
    <property type="evidence" value="ECO:0007669"/>
    <property type="project" value="UniProtKB-KW"/>
</dbReference>
<evidence type="ECO:0000256" key="6">
    <source>
        <dbReference type="ARBA" id="ARBA00022741"/>
    </source>
</evidence>
<dbReference type="Proteomes" id="UP001208570">
    <property type="component" value="Unassembled WGS sequence"/>
</dbReference>
<dbReference type="GO" id="GO:0046872">
    <property type="term" value="F:metal ion binding"/>
    <property type="evidence" value="ECO:0007669"/>
    <property type="project" value="UniProtKB-KW"/>
</dbReference>
<gene>
    <name evidence="11" type="ORF">LSH36_19g08009</name>
</gene>
<evidence type="ECO:0000313" key="11">
    <source>
        <dbReference type="EMBL" id="KAK2168236.1"/>
    </source>
</evidence>
<evidence type="ECO:0000256" key="8">
    <source>
        <dbReference type="ARBA" id="ARBA00022842"/>
    </source>
</evidence>
<dbReference type="GO" id="GO:0005524">
    <property type="term" value="F:ATP binding"/>
    <property type="evidence" value="ECO:0007669"/>
    <property type="project" value="UniProtKB-KW"/>
</dbReference>
<reference evidence="11" key="1">
    <citation type="journal article" date="2023" name="Mol. Biol. Evol.">
        <title>Third-Generation Sequencing Reveals the Adaptive Role of the Epigenome in Three Deep-Sea Polychaetes.</title>
        <authorList>
            <person name="Perez M."/>
            <person name="Aroh O."/>
            <person name="Sun Y."/>
            <person name="Lan Y."/>
            <person name="Juniper S.K."/>
            <person name="Young C.R."/>
            <person name="Angers B."/>
            <person name="Qian P.Y."/>
        </authorList>
    </citation>
    <scope>NUCLEOTIDE SEQUENCE</scope>
    <source>
        <strain evidence="11">P08H-3</strain>
    </source>
</reference>
<evidence type="ECO:0000259" key="10">
    <source>
        <dbReference type="Pfam" id="PF20266"/>
    </source>
</evidence>
<keyword evidence="8" id="KW-0460">Magnesium</keyword>
<name>A0AAD9NH97_9ANNE</name>
<evidence type="ECO:0000256" key="3">
    <source>
        <dbReference type="ARBA" id="ARBA00022679"/>
    </source>
</evidence>
<organism evidence="11 12">
    <name type="scientific">Paralvinella palmiformis</name>
    <dbReference type="NCBI Taxonomy" id="53620"/>
    <lineage>
        <taxon>Eukaryota</taxon>
        <taxon>Metazoa</taxon>
        <taxon>Spiralia</taxon>
        <taxon>Lophotrochozoa</taxon>
        <taxon>Annelida</taxon>
        <taxon>Polychaeta</taxon>
        <taxon>Sedentaria</taxon>
        <taxon>Canalipalpata</taxon>
        <taxon>Terebellida</taxon>
        <taxon>Terebelliformia</taxon>
        <taxon>Alvinellidae</taxon>
        <taxon>Paralvinella</taxon>
    </lineage>
</organism>
<evidence type="ECO:0000259" key="9">
    <source>
        <dbReference type="Pfam" id="PF03281"/>
    </source>
</evidence>
<protein>
    <submittedName>
        <fullName evidence="11">Uncharacterized protein</fullName>
    </submittedName>
</protein>
<feature type="domain" description="Mab-21-like HhH/H2TH-like" evidence="10">
    <location>
        <begin position="324"/>
        <end position="418"/>
    </location>
</feature>
<evidence type="ECO:0000256" key="7">
    <source>
        <dbReference type="ARBA" id="ARBA00022840"/>
    </source>
</evidence>
<comment type="cofactor">
    <cofactor evidence="1">
        <name>Mg(2+)</name>
        <dbReference type="ChEBI" id="CHEBI:18420"/>
    </cofactor>
</comment>
<accession>A0AAD9NH97</accession>
<dbReference type="EMBL" id="JAODUP010000019">
    <property type="protein sequence ID" value="KAK2168236.1"/>
    <property type="molecule type" value="Genomic_DNA"/>
</dbReference>
<dbReference type="Gene3D" id="1.10.1410.40">
    <property type="match status" value="1"/>
</dbReference>
<evidence type="ECO:0000313" key="12">
    <source>
        <dbReference type="Proteomes" id="UP001208570"/>
    </source>
</evidence>
<keyword evidence="5" id="KW-0479">Metal-binding</keyword>
<keyword evidence="3" id="KW-0808">Transferase</keyword>
<dbReference type="InterPro" id="IPR046903">
    <property type="entry name" value="Mab-21-like_nuc_Trfase"/>
</dbReference>
<dbReference type="InterPro" id="IPR024810">
    <property type="entry name" value="MAB21L/cGLR"/>
</dbReference>
<evidence type="ECO:0000256" key="2">
    <source>
        <dbReference type="ARBA" id="ARBA00008307"/>
    </source>
</evidence>
<feature type="domain" description="Mab-21-like nucleotidyltransferase" evidence="9">
    <location>
        <begin position="161"/>
        <end position="314"/>
    </location>
</feature>
<evidence type="ECO:0000256" key="5">
    <source>
        <dbReference type="ARBA" id="ARBA00022723"/>
    </source>
</evidence>
<keyword evidence="12" id="KW-1185">Reference proteome</keyword>
<comment type="caution">
    <text evidence="11">The sequence shown here is derived from an EMBL/GenBank/DDBJ whole genome shotgun (WGS) entry which is preliminary data.</text>
</comment>
<dbReference type="Pfam" id="PF20266">
    <property type="entry name" value="Mab-21_C"/>
    <property type="match status" value="1"/>
</dbReference>
<keyword evidence="6" id="KW-0547">Nucleotide-binding</keyword>
<sequence>MSTNLPQGADYNAVLLFSNSLRTYKANPAVMSAVPEVLPPVSSSSQVTGEALPVPYRKHVIRLRRGRRRPDEVIPDIFADHWLVESPRRIQFEKSTIVSLSDLGVQLDQFYENVVQIPNKYLTSAKSRTRTLTDYVIPRITKFGNQIGMKIRGWKFGGSTVDDTQVILPKEIDILVIVEKFKARSVDLDPGYRMIPLRRFRAKEGERPDEFRFGRSDDGTYLSAMRVARNLYSLIERALKLNPQVELEPFVIDDDRPQIVVTFKNKHRFNFVPAIYVEDEDVHLTTRPYAYDENPGSDMFWRISYSENERHLMAMMDKADRGTRRKAFKLLKALVRVEHTLHGLTSYHVKTVLLHAFDAAVDQTPRWQRQSVETAFSVLLAELQHRLRTKELPHFFIRGYNLFGNVSPRKLASLESRVTYLVNHPSELIRVLKKRAS</sequence>
<dbReference type="Pfam" id="PF03281">
    <property type="entry name" value="Mab-21"/>
    <property type="match status" value="1"/>
</dbReference>
<evidence type="ECO:0000256" key="1">
    <source>
        <dbReference type="ARBA" id="ARBA00001946"/>
    </source>
</evidence>
<dbReference type="PANTHER" id="PTHR10656:SF42">
    <property type="entry name" value="CYCLIC GMP-AMP SYNTHASE-LIKE PROTEIN-RELATED"/>
    <property type="match status" value="1"/>
</dbReference>
<dbReference type="SMART" id="SM01265">
    <property type="entry name" value="Mab-21"/>
    <property type="match status" value="1"/>
</dbReference>
<dbReference type="AlphaFoldDB" id="A0AAD9NH97"/>
<keyword evidence="4" id="KW-0548">Nucleotidyltransferase</keyword>
<keyword evidence="7" id="KW-0067">ATP-binding</keyword>
<comment type="similarity">
    <text evidence="2">Belongs to the mab-21 family.</text>
</comment>